<evidence type="ECO:0000313" key="1">
    <source>
        <dbReference type="EMBL" id="KAL0396274.1"/>
    </source>
</evidence>
<name>A0AAW2SVZ9_9LAMI</name>
<dbReference type="CDD" id="cd09272">
    <property type="entry name" value="RNase_HI_RT_Ty1"/>
    <property type="match status" value="1"/>
</dbReference>
<reference evidence="1" key="1">
    <citation type="submission" date="2020-06" db="EMBL/GenBank/DDBJ databases">
        <authorList>
            <person name="Li T."/>
            <person name="Hu X."/>
            <person name="Zhang T."/>
            <person name="Song X."/>
            <person name="Zhang H."/>
            <person name="Dai N."/>
            <person name="Sheng W."/>
            <person name="Hou X."/>
            <person name="Wei L."/>
        </authorList>
    </citation>
    <scope>NUCLEOTIDE SEQUENCE</scope>
    <source>
        <strain evidence="1">KEN8</strain>
        <tissue evidence="1">Leaf</tissue>
    </source>
</reference>
<gene>
    <name evidence="1" type="ORF">Scaly_0075800</name>
</gene>
<dbReference type="PANTHER" id="PTHR11439">
    <property type="entry name" value="GAG-POL-RELATED RETROTRANSPOSON"/>
    <property type="match status" value="1"/>
</dbReference>
<dbReference type="AlphaFoldDB" id="A0AAW2SVZ9"/>
<proteinExistence type="predicted"/>
<organism evidence="1">
    <name type="scientific">Sesamum calycinum</name>
    <dbReference type="NCBI Taxonomy" id="2727403"/>
    <lineage>
        <taxon>Eukaryota</taxon>
        <taxon>Viridiplantae</taxon>
        <taxon>Streptophyta</taxon>
        <taxon>Embryophyta</taxon>
        <taxon>Tracheophyta</taxon>
        <taxon>Spermatophyta</taxon>
        <taxon>Magnoliopsida</taxon>
        <taxon>eudicotyledons</taxon>
        <taxon>Gunneridae</taxon>
        <taxon>Pentapetalae</taxon>
        <taxon>asterids</taxon>
        <taxon>lamiids</taxon>
        <taxon>Lamiales</taxon>
        <taxon>Pedaliaceae</taxon>
        <taxon>Sesamum</taxon>
    </lineage>
</organism>
<comment type="caution">
    <text evidence="1">The sequence shown here is derived from an EMBL/GenBank/DDBJ whole genome shotgun (WGS) entry which is preliminary data.</text>
</comment>
<accession>A0AAW2SVZ9</accession>
<sequence length="96" mass="10728">MANVLAEKQIPITPNELERMSKIPYASAIGSIMDDYRSQFGYVFILNKGVVSWKSSKQNTVLDSTIEAEYIVAAEAAKDAIWVKNFILSLVLFLVL</sequence>
<protein>
    <submittedName>
        <fullName evidence="1">Uncharacterized protein</fullName>
    </submittedName>
</protein>
<dbReference type="EMBL" id="JACGWM010000001">
    <property type="protein sequence ID" value="KAL0396274.1"/>
    <property type="molecule type" value="Genomic_DNA"/>
</dbReference>
<reference evidence="1" key="2">
    <citation type="journal article" date="2024" name="Plant">
        <title>Genomic evolution and insights into agronomic trait innovations of Sesamum species.</title>
        <authorList>
            <person name="Miao H."/>
            <person name="Wang L."/>
            <person name="Qu L."/>
            <person name="Liu H."/>
            <person name="Sun Y."/>
            <person name="Le M."/>
            <person name="Wang Q."/>
            <person name="Wei S."/>
            <person name="Zheng Y."/>
            <person name="Lin W."/>
            <person name="Duan Y."/>
            <person name="Cao H."/>
            <person name="Xiong S."/>
            <person name="Wang X."/>
            <person name="Wei L."/>
            <person name="Li C."/>
            <person name="Ma Q."/>
            <person name="Ju M."/>
            <person name="Zhao R."/>
            <person name="Li G."/>
            <person name="Mu C."/>
            <person name="Tian Q."/>
            <person name="Mei H."/>
            <person name="Zhang T."/>
            <person name="Gao T."/>
            <person name="Zhang H."/>
        </authorList>
    </citation>
    <scope>NUCLEOTIDE SEQUENCE</scope>
    <source>
        <strain evidence="1">KEN8</strain>
    </source>
</reference>
<dbReference type="PANTHER" id="PTHR11439:SF496">
    <property type="entry name" value="RNA-DIRECTED DNA POLYMERASE"/>
    <property type="match status" value="1"/>
</dbReference>